<keyword evidence="2" id="KW-1185">Reference proteome</keyword>
<comment type="caution">
    <text evidence="1">The sequence shown here is derived from an EMBL/GenBank/DDBJ whole genome shotgun (WGS) entry which is preliminary data.</text>
</comment>
<proteinExistence type="predicted"/>
<name>A0A540KKD6_MALBA</name>
<evidence type="ECO:0000313" key="1">
    <source>
        <dbReference type="EMBL" id="TQD74660.1"/>
    </source>
</evidence>
<protein>
    <submittedName>
        <fullName evidence="1">Uncharacterized protein</fullName>
    </submittedName>
</protein>
<gene>
    <name evidence="1" type="ORF">C1H46_039796</name>
</gene>
<dbReference type="Proteomes" id="UP000315295">
    <property type="component" value="Unassembled WGS sequence"/>
</dbReference>
<dbReference type="AlphaFoldDB" id="A0A540KKD6"/>
<dbReference type="PANTHER" id="PTHR33132:SF148">
    <property type="entry name" value="SERINE-RICH PROTEIN-RELATED"/>
    <property type="match status" value="1"/>
</dbReference>
<sequence length="104" mass="11125">MCHPSGVPNSVRRRVRGLAVLQQHRRWLLLEASVAVETAENLHAAAAAARRVGEAAAGGGSGGGDTRRCLCSPTRHPGSFRCRQHHAEYVWGGGRKLRGSMSSN</sequence>
<evidence type="ECO:0000313" key="2">
    <source>
        <dbReference type="Proteomes" id="UP000315295"/>
    </source>
</evidence>
<organism evidence="1 2">
    <name type="scientific">Malus baccata</name>
    <name type="common">Siberian crab apple</name>
    <name type="synonym">Pyrus baccata</name>
    <dbReference type="NCBI Taxonomy" id="106549"/>
    <lineage>
        <taxon>Eukaryota</taxon>
        <taxon>Viridiplantae</taxon>
        <taxon>Streptophyta</taxon>
        <taxon>Embryophyta</taxon>
        <taxon>Tracheophyta</taxon>
        <taxon>Spermatophyta</taxon>
        <taxon>Magnoliopsida</taxon>
        <taxon>eudicotyledons</taxon>
        <taxon>Gunneridae</taxon>
        <taxon>Pentapetalae</taxon>
        <taxon>rosids</taxon>
        <taxon>fabids</taxon>
        <taxon>Rosales</taxon>
        <taxon>Rosaceae</taxon>
        <taxon>Amygdaloideae</taxon>
        <taxon>Maleae</taxon>
        <taxon>Malus</taxon>
    </lineage>
</organism>
<dbReference type="PANTHER" id="PTHR33132">
    <property type="entry name" value="OSJNBB0118P14.9 PROTEIN"/>
    <property type="match status" value="1"/>
</dbReference>
<reference evidence="1 2" key="1">
    <citation type="journal article" date="2019" name="G3 (Bethesda)">
        <title>Sequencing of a Wild Apple (Malus baccata) Genome Unravels the Differences Between Cultivated and Wild Apple Species Regarding Disease Resistance and Cold Tolerance.</title>
        <authorList>
            <person name="Chen X."/>
        </authorList>
    </citation>
    <scope>NUCLEOTIDE SEQUENCE [LARGE SCALE GENOMIC DNA]</scope>
    <source>
        <strain evidence="2">cv. Shandingzi</strain>
        <tissue evidence="1">Leaves</tissue>
    </source>
</reference>
<accession>A0A540KKD6</accession>
<dbReference type="EMBL" id="VIEB01001161">
    <property type="protein sequence ID" value="TQD74660.1"/>
    <property type="molecule type" value="Genomic_DNA"/>
</dbReference>